<dbReference type="InterPro" id="IPR008309">
    <property type="entry name" value="YdbL"/>
</dbReference>
<dbReference type="OrthoDB" id="7474881at2"/>
<dbReference type="AlphaFoldDB" id="A0A239G808"/>
<organism evidence="2 3">
    <name type="scientific">Edaphosphingomonas laterariae</name>
    <dbReference type="NCBI Taxonomy" id="861865"/>
    <lineage>
        <taxon>Bacteria</taxon>
        <taxon>Pseudomonadati</taxon>
        <taxon>Pseudomonadota</taxon>
        <taxon>Alphaproteobacteria</taxon>
        <taxon>Sphingomonadales</taxon>
        <taxon>Rhizorhabdaceae</taxon>
        <taxon>Edaphosphingomonas</taxon>
    </lineage>
</organism>
<evidence type="ECO:0000256" key="1">
    <source>
        <dbReference type="SAM" id="SignalP"/>
    </source>
</evidence>
<accession>A0A239G808</accession>
<evidence type="ECO:0000313" key="3">
    <source>
        <dbReference type="Proteomes" id="UP000198281"/>
    </source>
</evidence>
<dbReference type="Pfam" id="PF07027">
    <property type="entry name" value="DUF1318"/>
    <property type="match status" value="1"/>
</dbReference>
<protein>
    <recommendedName>
        <fullName evidence="4">DUF1318 domain-containing protein</fullName>
    </recommendedName>
</protein>
<gene>
    <name evidence="2" type="ORF">SAMN06295912_11158</name>
</gene>
<dbReference type="RefSeq" id="WP_089219802.1">
    <property type="nucleotide sequence ID" value="NZ_FZOS01000011.1"/>
</dbReference>
<sequence>MTRKTKLSLIGAAAALALGVAGIAMAQDAALSAAIASGQVGEQADGYMGIAKPVGGDIRSAVEALNIKRRAAYTDQAAKHGVALREWAATIGCQTLRNRVKPGQAYLLPDGVWRVKDASPIALPGNCG</sequence>
<keyword evidence="3" id="KW-1185">Reference proteome</keyword>
<evidence type="ECO:0000313" key="2">
    <source>
        <dbReference type="EMBL" id="SNS64842.1"/>
    </source>
</evidence>
<dbReference type="EMBL" id="FZOS01000011">
    <property type="protein sequence ID" value="SNS64842.1"/>
    <property type="molecule type" value="Genomic_DNA"/>
</dbReference>
<feature type="signal peptide" evidence="1">
    <location>
        <begin position="1"/>
        <end position="26"/>
    </location>
</feature>
<dbReference type="Proteomes" id="UP000198281">
    <property type="component" value="Unassembled WGS sequence"/>
</dbReference>
<name>A0A239G808_9SPHN</name>
<reference evidence="3" key="1">
    <citation type="submission" date="2017-06" db="EMBL/GenBank/DDBJ databases">
        <authorList>
            <person name="Varghese N."/>
            <person name="Submissions S."/>
        </authorList>
    </citation>
    <scope>NUCLEOTIDE SEQUENCE [LARGE SCALE GENOMIC DNA]</scope>
    <source>
        <strain evidence="3">LNB2</strain>
    </source>
</reference>
<evidence type="ECO:0008006" key="4">
    <source>
        <dbReference type="Google" id="ProtNLM"/>
    </source>
</evidence>
<proteinExistence type="predicted"/>
<keyword evidence="1" id="KW-0732">Signal</keyword>
<feature type="chain" id="PRO_5013099685" description="DUF1318 domain-containing protein" evidence="1">
    <location>
        <begin position="27"/>
        <end position="128"/>
    </location>
</feature>